<evidence type="ECO:0000256" key="5">
    <source>
        <dbReference type="ARBA" id="ARBA00022449"/>
    </source>
</evidence>
<accession>A0A2S3V4B4</accession>
<comment type="similarity">
    <text evidence="2">Belongs to the multi antimicrobial extrusion (MATE) (TC 2.A.66.1) family. MepA subfamily.</text>
</comment>
<evidence type="ECO:0000256" key="2">
    <source>
        <dbReference type="ARBA" id="ARBA00008417"/>
    </source>
</evidence>
<evidence type="ECO:0000256" key="4">
    <source>
        <dbReference type="ARBA" id="ARBA00022448"/>
    </source>
</evidence>
<keyword evidence="6" id="KW-1003">Cell membrane</keyword>
<sequence>MSSDTFRMNVYTQGPLAGTLARTALPIIFVMSMNGLLTVADAVFLGIFVGPDALSAVTLMFPAYMLLAALATLVSSGMSSVLARHLGGGRTEATQAVFAGAHWLALCISALVIALYLILGRDMTFAAAEGSARIAGMAYTYLSITVWFSPLLLVLSINADALRNEGRVTLMAGLSLFVSVVNIGFNFVLVGILDFGVAGTAYGTALAQLLAFALLLGFRLRGRTVLKPGALVRFPPFAQWSAILALGAPQSLSFMGIALGSAATFAMLQHMEAPGYETTVAAFGIITRIMTFAYLPFLGLTQALQAMIGNNYGAGLWRRSDDTLRLGLAAALLYCVSVQMVLSLFAGPIGLMFVADPAVAGEVARILPTMTALYFAAGPLLVVAMYFQAVGDAGRAALLSLAKPYLFFLPLVLVLPLLAGESGIWLASPLGEALLVLLTLTMLTVRARNGPARWGLFLAAATE</sequence>
<organism evidence="14 15">
    <name type="scientific">Roseibium marinum</name>
    <dbReference type="NCBI Taxonomy" id="281252"/>
    <lineage>
        <taxon>Bacteria</taxon>
        <taxon>Pseudomonadati</taxon>
        <taxon>Pseudomonadota</taxon>
        <taxon>Alphaproteobacteria</taxon>
        <taxon>Hyphomicrobiales</taxon>
        <taxon>Stappiaceae</taxon>
        <taxon>Roseibium</taxon>
    </lineage>
</organism>
<dbReference type="RefSeq" id="WP_170107119.1">
    <property type="nucleotide sequence ID" value="NZ_PPCN01000001.1"/>
</dbReference>
<feature type="transmembrane region" description="Helical" evidence="13">
    <location>
        <begin position="169"/>
        <end position="193"/>
    </location>
</feature>
<keyword evidence="9" id="KW-0406">Ion transport</keyword>
<dbReference type="InterPro" id="IPR045070">
    <property type="entry name" value="MATE_MepA-like"/>
</dbReference>
<feature type="transmembrane region" description="Helical" evidence="13">
    <location>
        <begin position="241"/>
        <end position="268"/>
    </location>
</feature>
<dbReference type="CDD" id="cd13143">
    <property type="entry name" value="MATE_MepA_like"/>
    <property type="match status" value="1"/>
</dbReference>
<gene>
    <name evidence="14" type="ORF">CLV41_1011236</name>
</gene>
<feature type="transmembrane region" description="Helical" evidence="13">
    <location>
        <begin position="199"/>
        <end position="220"/>
    </location>
</feature>
<evidence type="ECO:0000313" key="14">
    <source>
        <dbReference type="EMBL" id="POF34776.1"/>
    </source>
</evidence>
<evidence type="ECO:0000256" key="6">
    <source>
        <dbReference type="ARBA" id="ARBA00022475"/>
    </source>
</evidence>
<evidence type="ECO:0000256" key="7">
    <source>
        <dbReference type="ARBA" id="ARBA00022692"/>
    </source>
</evidence>
<dbReference type="InterPro" id="IPR050222">
    <property type="entry name" value="MATE_MdtK"/>
</dbReference>
<dbReference type="PANTHER" id="PTHR43298:SF2">
    <property type="entry name" value="FMN_FAD EXPORTER YEEO-RELATED"/>
    <property type="match status" value="1"/>
</dbReference>
<keyword evidence="8 13" id="KW-1133">Transmembrane helix</keyword>
<name>A0A2S3V4B4_9HYPH</name>
<dbReference type="GO" id="GO:0005886">
    <property type="term" value="C:plasma membrane"/>
    <property type="evidence" value="ECO:0007669"/>
    <property type="project" value="UniProtKB-SubCell"/>
</dbReference>
<dbReference type="EMBL" id="PPCN01000001">
    <property type="protein sequence ID" value="POF34776.1"/>
    <property type="molecule type" value="Genomic_DNA"/>
</dbReference>
<dbReference type="PANTHER" id="PTHR43298">
    <property type="entry name" value="MULTIDRUG RESISTANCE PROTEIN NORM-RELATED"/>
    <property type="match status" value="1"/>
</dbReference>
<feature type="transmembrane region" description="Helical" evidence="13">
    <location>
        <begin position="280"/>
        <end position="300"/>
    </location>
</feature>
<feature type="transmembrane region" description="Helical" evidence="13">
    <location>
        <begin position="27"/>
        <end position="49"/>
    </location>
</feature>
<evidence type="ECO:0000256" key="3">
    <source>
        <dbReference type="ARBA" id="ARBA00022106"/>
    </source>
</evidence>
<feature type="transmembrane region" description="Helical" evidence="13">
    <location>
        <begin position="95"/>
        <end position="118"/>
    </location>
</feature>
<evidence type="ECO:0000256" key="1">
    <source>
        <dbReference type="ARBA" id="ARBA00004429"/>
    </source>
</evidence>
<dbReference type="GO" id="GO:0046677">
    <property type="term" value="P:response to antibiotic"/>
    <property type="evidence" value="ECO:0007669"/>
    <property type="project" value="UniProtKB-KW"/>
</dbReference>
<comment type="subcellular location">
    <subcellularLocation>
        <location evidence="1">Cell inner membrane</location>
        <topology evidence="1">Multi-pass membrane protein</topology>
    </subcellularLocation>
</comment>
<dbReference type="InterPro" id="IPR048279">
    <property type="entry name" value="MdtK-like"/>
</dbReference>
<keyword evidence="10 13" id="KW-0472">Membrane</keyword>
<dbReference type="InterPro" id="IPR002528">
    <property type="entry name" value="MATE_fam"/>
</dbReference>
<feature type="transmembrane region" description="Helical" evidence="13">
    <location>
        <begin position="61"/>
        <end position="83"/>
    </location>
</feature>
<evidence type="ECO:0000256" key="13">
    <source>
        <dbReference type="SAM" id="Phobius"/>
    </source>
</evidence>
<feature type="transmembrane region" description="Helical" evidence="13">
    <location>
        <begin position="424"/>
        <end position="445"/>
    </location>
</feature>
<evidence type="ECO:0000256" key="11">
    <source>
        <dbReference type="ARBA" id="ARBA00023251"/>
    </source>
</evidence>
<protein>
    <recommendedName>
        <fullName evidence="3">Multidrug export protein MepA</fullName>
    </recommendedName>
    <alternativeName>
        <fullName evidence="12">Multidrug-efflux transporter</fullName>
    </alternativeName>
</protein>
<evidence type="ECO:0000256" key="10">
    <source>
        <dbReference type="ARBA" id="ARBA00023136"/>
    </source>
</evidence>
<evidence type="ECO:0000256" key="12">
    <source>
        <dbReference type="ARBA" id="ARBA00031636"/>
    </source>
</evidence>
<comment type="caution">
    <text evidence="14">The sequence shown here is derived from an EMBL/GenBank/DDBJ whole genome shotgun (WGS) entry which is preliminary data.</text>
</comment>
<feature type="transmembrane region" description="Helical" evidence="13">
    <location>
        <begin position="366"/>
        <end position="387"/>
    </location>
</feature>
<evidence type="ECO:0000256" key="8">
    <source>
        <dbReference type="ARBA" id="ARBA00022989"/>
    </source>
</evidence>
<keyword evidence="5" id="KW-0050">Antiport</keyword>
<dbReference type="Pfam" id="PF01554">
    <property type="entry name" value="MatE"/>
    <property type="match status" value="2"/>
</dbReference>
<proteinExistence type="inferred from homology"/>
<feature type="transmembrane region" description="Helical" evidence="13">
    <location>
        <begin position="396"/>
        <end position="418"/>
    </location>
</feature>
<keyword evidence="4" id="KW-0813">Transport</keyword>
<dbReference type="GO" id="GO:0042910">
    <property type="term" value="F:xenobiotic transmembrane transporter activity"/>
    <property type="evidence" value="ECO:0007669"/>
    <property type="project" value="InterPro"/>
</dbReference>
<feature type="transmembrane region" description="Helical" evidence="13">
    <location>
        <begin position="326"/>
        <end position="354"/>
    </location>
</feature>
<evidence type="ECO:0000313" key="15">
    <source>
        <dbReference type="Proteomes" id="UP000236959"/>
    </source>
</evidence>
<feature type="transmembrane region" description="Helical" evidence="13">
    <location>
        <begin position="138"/>
        <end position="157"/>
    </location>
</feature>
<dbReference type="GO" id="GO:0015297">
    <property type="term" value="F:antiporter activity"/>
    <property type="evidence" value="ECO:0007669"/>
    <property type="project" value="UniProtKB-KW"/>
</dbReference>
<reference evidence="14 15" key="1">
    <citation type="submission" date="2018-01" db="EMBL/GenBank/DDBJ databases">
        <title>Genomic Encyclopedia of Archaeal and Bacterial Type Strains, Phase II (KMG-II): from individual species to whole genera.</title>
        <authorList>
            <person name="Goeker M."/>
        </authorList>
    </citation>
    <scope>NUCLEOTIDE SEQUENCE [LARGE SCALE GENOMIC DNA]</scope>
    <source>
        <strain evidence="14 15">DSM 17023</strain>
    </source>
</reference>
<dbReference type="Proteomes" id="UP000236959">
    <property type="component" value="Unassembled WGS sequence"/>
</dbReference>
<evidence type="ECO:0000256" key="9">
    <source>
        <dbReference type="ARBA" id="ARBA00023065"/>
    </source>
</evidence>
<keyword evidence="7 13" id="KW-0812">Transmembrane</keyword>
<keyword evidence="11" id="KW-0046">Antibiotic resistance</keyword>
<dbReference type="AlphaFoldDB" id="A0A2S3V4B4"/>
<keyword evidence="15" id="KW-1185">Reference proteome</keyword>
<dbReference type="PIRSF" id="PIRSF006603">
    <property type="entry name" value="DinF"/>
    <property type="match status" value="1"/>
</dbReference>
<dbReference type="GO" id="GO:0006811">
    <property type="term" value="P:monoatomic ion transport"/>
    <property type="evidence" value="ECO:0007669"/>
    <property type="project" value="UniProtKB-KW"/>
</dbReference>